<dbReference type="PANTHER" id="PTHR30290">
    <property type="entry name" value="PERIPLASMIC BINDING COMPONENT OF ABC TRANSPORTER"/>
    <property type="match status" value="1"/>
</dbReference>
<proteinExistence type="predicted"/>
<evidence type="ECO:0000259" key="2">
    <source>
        <dbReference type="Pfam" id="PF00496"/>
    </source>
</evidence>
<evidence type="ECO:0000313" key="3">
    <source>
        <dbReference type="EMBL" id="WCC79166.1"/>
    </source>
</evidence>
<protein>
    <submittedName>
        <fullName evidence="3">ABC transporter family substrate-binding protein</fullName>
    </submittedName>
</protein>
<dbReference type="Gene3D" id="3.40.190.10">
    <property type="entry name" value="Periplasmic binding protein-like II"/>
    <property type="match status" value="1"/>
</dbReference>
<dbReference type="InterPro" id="IPR030678">
    <property type="entry name" value="Peptide/Ni-bd"/>
</dbReference>
<dbReference type="CDD" id="cd08501">
    <property type="entry name" value="PBP2_Lpqw"/>
    <property type="match status" value="1"/>
</dbReference>
<accession>A0ABY7QVS3</accession>
<keyword evidence="4" id="KW-1185">Reference proteome</keyword>
<feature type="signal peptide" evidence="1">
    <location>
        <begin position="1"/>
        <end position="28"/>
    </location>
</feature>
<dbReference type="InterPro" id="IPR039424">
    <property type="entry name" value="SBP_5"/>
</dbReference>
<dbReference type="Proteomes" id="UP001212097">
    <property type="component" value="Chromosome"/>
</dbReference>
<dbReference type="Pfam" id="PF00496">
    <property type="entry name" value="SBP_bac_5"/>
    <property type="match status" value="1"/>
</dbReference>
<dbReference type="PANTHER" id="PTHR30290:SF65">
    <property type="entry name" value="MONOACYL PHOSPHATIDYLINOSITOL TETRAMANNOSIDE-BINDING PROTEIN LPQW-RELATED"/>
    <property type="match status" value="1"/>
</dbReference>
<dbReference type="RefSeq" id="WP_271417372.1">
    <property type="nucleotide sequence ID" value="NZ_CP115668.1"/>
</dbReference>
<keyword evidence="1" id="KW-0732">Signal</keyword>
<feature type="chain" id="PRO_5045072126" evidence="1">
    <location>
        <begin position="29"/>
        <end position="571"/>
    </location>
</feature>
<dbReference type="Gene3D" id="3.90.76.10">
    <property type="entry name" value="Dipeptide-binding Protein, Domain 1"/>
    <property type="match status" value="1"/>
</dbReference>
<feature type="domain" description="Solute-binding protein family 5" evidence="2">
    <location>
        <begin position="124"/>
        <end position="486"/>
    </location>
</feature>
<dbReference type="SUPFAM" id="SSF53850">
    <property type="entry name" value="Periplasmic binding protein-like II"/>
    <property type="match status" value="1"/>
</dbReference>
<reference evidence="3 4" key="2">
    <citation type="submission" date="2023-06" db="EMBL/GenBank/DDBJ databases">
        <title>The Gram-positive Non-spore-bearing Anaerobic Bacilli of Human Feces.</title>
        <authorList>
            <person name="Eggerth A.H."/>
        </authorList>
    </citation>
    <scope>NUCLEOTIDE SEQUENCE [LARGE SCALE GENOMIC DNA]</scope>
    <source>
        <strain evidence="3 4">CBA3108</strain>
    </source>
</reference>
<dbReference type="EMBL" id="CP115668">
    <property type="protein sequence ID" value="WCC79166.1"/>
    <property type="molecule type" value="Genomic_DNA"/>
</dbReference>
<dbReference type="Gene3D" id="3.10.105.10">
    <property type="entry name" value="Dipeptide-binding Protein, Domain 3"/>
    <property type="match status" value="1"/>
</dbReference>
<organism evidence="3 4">
    <name type="scientific">Cutibacterium equinum</name>
    <dbReference type="NCBI Taxonomy" id="3016342"/>
    <lineage>
        <taxon>Bacteria</taxon>
        <taxon>Bacillati</taxon>
        <taxon>Actinomycetota</taxon>
        <taxon>Actinomycetes</taxon>
        <taxon>Propionibacteriales</taxon>
        <taxon>Propionibacteriaceae</taxon>
        <taxon>Cutibacterium</taxon>
    </lineage>
</organism>
<dbReference type="InterPro" id="IPR000914">
    <property type="entry name" value="SBP_5_dom"/>
</dbReference>
<evidence type="ECO:0000256" key="1">
    <source>
        <dbReference type="SAM" id="SignalP"/>
    </source>
</evidence>
<reference evidence="3 4" key="1">
    <citation type="submission" date="2023-01" db="EMBL/GenBank/DDBJ databases">
        <authorList>
            <person name="Lee S.H."/>
            <person name="Jung H.S."/>
            <person name="Yun J.U."/>
        </authorList>
    </citation>
    <scope>NUCLEOTIDE SEQUENCE [LARGE SCALE GENOMIC DNA]</scope>
    <source>
        <strain evidence="3 4">CBA3108</strain>
    </source>
</reference>
<dbReference type="PIRSF" id="PIRSF002741">
    <property type="entry name" value="MppA"/>
    <property type="match status" value="1"/>
</dbReference>
<evidence type="ECO:0000313" key="4">
    <source>
        <dbReference type="Proteomes" id="UP001212097"/>
    </source>
</evidence>
<name>A0ABY7QVS3_9ACTN</name>
<gene>
    <name evidence="3" type="ORF">O6R08_06295</name>
</gene>
<sequence>MTDVSTTKKIGAALIAGLCASMALSGCAGGSGDGASGPKAGKAEKDMTKLVSINPQEASNLEQGGVFRTFVGSFGPNFNTWANAGNSSDTTVVLRAINQAGCFSTTADGKYVLDKDFCTEAETTTENGKQVIKFTFNPKANFNDGTPMDVNTVKNMFNVLSGKNKEYDLVQTKPWDVVEKVEAGSDSRHVIITMKEKYAAWQDVIGSFFHPKVNTPDIFNKGFVNKIHPEWYAGPFTVSKFDAANKTIVEVPNPKWWGKKPHLDQIVIRQIDSQASLSAYKNGEISIVGASTPSRYKQAASAPNNEFRRGQVTGVYGYLINTKADGLSDVAVRKAVYESTDRAKLAATRFQGLNWSESVPGSWMSLPIQSQYKDNVPVKYDVKAAEKTMTDAGYKKDGDGKWAKNGKKVTFSLTNFGDDPQINAIVQRYQKQLTDAGFDAKIDQRGEQDFNVAMEKKDFGIIAMGYSVGNVLSDQPTQYFSSSAGNMTGCSPKGFDKKADAVTHIVDDKKRNAAANAVEAEWQKACYAMIPVWNGPSISAVNKYLANYGPSMFKSIDWTMVGWMKGHKDGK</sequence>